<feature type="domain" description="PPIase FKBP-type" evidence="7">
    <location>
        <begin position="9"/>
        <end position="101"/>
    </location>
</feature>
<reference evidence="8" key="2">
    <citation type="submission" date="2023-08" db="EMBL/GenBank/DDBJ databases">
        <authorList>
            <person name="Luo J."/>
        </authorList>
    </citation>
    <scope>NUCLEOTIDE SEQUENCE</scope>
    <source>
        <strain evidence="8">DSM 25064</strain>
    </source>
</reference>
<dbReference type="InterPro" id="IPR001179">
    <property type="entry name" value="PPIase_FKBP_dom"/>
</dbReference>
<evidence type="ECO:0000256" key="2">
    <source>
        <dbReference type="ARBA" id="ARBA00006577"/>
    </source>
</evidence>
<organism evidence="8 9">
    <name type="scientific">Porticoccus litoralis</name>
    <dbReference type="NCBI Taxonomy" id="434086"/>
    <lineage>
        <taxon>Bacteria</taxon>
        <taxon>Pseudomonadati</taxon>
        <taxon>Pseudomonadota</taxon>
        <taxon>Gammaproteobacteria</taxon>
        <taxon>Cellvibrionales</taxon>
        <taxon>Porticoccaceae</taxon>
        <taxon>Porticoccus</taxon>
    </lineage>
</organism>
<protein>
    <recommendedName>
        <fullName evidence="6">Peptidyl-prolyl cis-trans isomerase</fullName>
        <ecNumber evidence="6">5.2.1.8</ecNumber>
    </recommendedName>
</protein>
<dbReference type="GO" id="GO:0003755">
    <property type="term" value="F:peptidyl-prolyl cis-trans isomerase activity"/>
    <property type="evidence" value="ECO:0007669"/>
    <property type="project" value="UniProtKB-UniRule"/>
</dbReference>
<reference evidence="8" key="1">
    <citation type="journal article" date="2010" name="Int. J. Syst. Evol. Microbiol.">
        <title>Porticoccus litoralis gen. nov., sp. nov., a gammaproteobacterium isolated from the Yellow Sea.</title>
        <authorList>
            <person name="Oh H.M."/>
            <person name="Kim H."/>
            <person name="Kim K.M."/>
            <person name="Min G.S."/>
            <person name="Cho J.C."/>
        </authorList>
    </citation>
    <scope>NUCLEOTIDE SEQUENCE</scope>
    <source>
        <strain evidence="8">DSM 25064</strain>
    </source>
</reference>
<dbReference type="InterPro" id="IPR048261">
    <property type="entry name" value="SlpA/SlyD-like_ins_sf"/>
</dbReference>
<evidence type="ECO:0000256" key="5">
    <source>
        <dbReference type="PROSITE-ProRule" id="PRU00277"/>
    </source>
</evidence>
<keyword evidence="9" id="KW-1185">Reference proteome</keyword>
<dbReference type="EC" id="5.2.1.8" evidence="6"/>
<evidence type="ECO:0000313" key="8">
    <source>
        <dbReference type="EMBL" id="MDP1521060.1"/>
    </source>
</evidence>
<gene>
    <name evidence="8" type="primary">fkpB</name>
    <name evidence="8" type="ORF">Q8A57_08780</name>
</gene>
<proteinExistence type="inferred from homology"/>
<dbReference type="Proteomes" id="UP001178354">
    <property type="component" value="Unassembled WGS sequence"/>
</dbReference>
<sequence length="149" mass="16022">MSELPVGPNTKVTLHFSLALEDGSEVDSNFEAKPATFVVGDGNLLPGFEEALFGLHPGEEATFDISPEQGFGPHNSSNIQRFSRKDFDEDVELEPGLMLSFADANQAELPGVVTQVDSDTVMVDFNHPLAGHTITFAVKIVDVVPAVTH</sequence>
<comment type="similarity">
    <text evidence="2 6">Belongs to the FKBP-type PPIase family.</text>
</comment>
<evidence type="ECO:0000256" key="6">
    <source>
        <dbReference type="RuleBase" id="RU003915"/>
    </source>
</evidence>
<comment type="caution">
    <text evidence="8">The sequence shown here is derived from an EMBL/GenBank/DDBJ whole genome shotgun (WGS) entry which is preliminary data.</text>
</comment>
<evidence type="ECO:0000256" key="3">
    <source>
        <dbReference type="ARBA" id="ARBA00023110"/>
    </source>
</evidence>
<dbReference type="PANTHER" id="PTHR47861:SF4">
    <property type="entry name" value="FKBP-TYPE 16 KDA PEPTIDYL-PROLYL CIS-TRANS ISOMERASE"/>
    <property type="match status" value="1"/>
</dbReference>
<keyword evidence="3 5" id="KW-0697">Rotamase</keyword>
<dbReference type="Gene3D" id="2.40.10.330">
    <property type="match status" value="1"/>
</dbReference>
<dbReference type="InterPro" id="IPR046357">
    <property type="entry name" value="PPIase_dom_sf"/>
</dbReference>
<evidence type="ECO:0000256" key="4">
    <source>
        <dbReference type="ARBA" id="ARBA00023235"/>
    </source>
</evidence>
<evidence type="ECO:0000259" key="7">
    <source>
        <dbReference type="PROSITE" id="PS50059"/>
    </source>
</evidence>
<dbReference type="PANTHER" id="PTHR47861">
    <property type="entry name" value="FKBP-TYPE PEPTIDYL-PROLYL CIS-TRANS ISOMERASE SLYD"/>
    <property type="match status" value="1"/>
</dbReference>
<dbReference type="Pfam" id="PF00254">
    <property type="entry name" value="FKBP_C"/>
    <property type="match status" value="1"/>
</dbReference>
<dbReference type="Gene3D" id="3.10.50.40">
    <property type="match status" value="1"/>
</dbReference>
<dbReference type="EMBL" id="JAUUUU010000004">
    <property type="protein sequence ID" value="MDP1521060.1"/>
    <property type="molecule type" value="Genomic_DNA"/>
</dbReference>
<dbReference type="PROSITE" id="PS50059">
    <property type="entry name" value="FKBP_PPIASE"/>
    <property type="match status" value="1"/>
</dbReference>
<name>A0AAW8B7Q8_9GAMM</name>
<accession>A0AAW8B7Q8</accession>
<dbReference type="NCBIfam" id="NF011676">
    <property type="entry name" value="PRK15095.1"/>
    <property type="match status" value="1"/>
</dbReference>
<evidence type="ECO:0000313" key="9">
    <source>
        <dbReference type="Proteomes" id="UP001178354"/>
    </source>
</evidence>
<dbReference type="SUPFAM" id="SSF54534">
    <property type="entry name" value="FKBP-like"/>
    <property type="match status" value="1"/>
</dbReference>
<comment type="catalytic activity">
    <reaction evidence="1 5 6">
        <text>[protein]-peptidylproline (omega=180) = [protein]-peptidylproline (omega=0)</text>
        <dbReference type="Rhea" id="RHEA:16237"/>
        <dbReference type="Rhea" id="RHEA-COMP:10747"/>
        <dbReference type="Rhea" id="RHEA-COMP:10748"/>
        <dbReference type="ChEBI" id="CHEBI:83833"/>
        <dbReference type="ChEBI" id="CHEBI:83834"/>
        <dbReference type="EC" id="5.2.1.8"/>
    </reaction>
</comment>
<dbReference type="AlphaFoldDB" id="A0AAW8B7Q8"/>
<evidence type="ECO:0000256" key="1">
    <source>
        <dbReference type="ARBA" id="ARBA00000971"/>
    </source>
</evidence>
<keyword evidence="4 5" id="KW-0413">Isomerase</keyword>